<reference evidence="3" key="1">
    <citation type="submission" date="2021-04" db="EMBL/GenBank/DDBJ databases">
        <authorList>
            <person name="Pira H."/>
            <person name="Risdian C."/>
            <person name="Wink J."/>
        </authorList>
    </citation>
    <scope>NUCLEOTIDE SEQUENCE</scope>
    <source>
        <strain evidence="3">WHY3</strain>
    </source>
</reference>
<evidence type="ECO:0000313" key="3">
    <source>
        <dbReference type="EMBL" id="MBV7269917.1"/>
    </source>
</evidence>
<dbReference type="RefSeq" id="WP_218546808.1">
    <property type="nucleotide sequence ID" value="NZ_JAGSPD010000009.1"/>
</dbReference>
<dbReference type="Pfam" id="PF18962">
    <property type="entry name" value="Por_Secre_tail"/>
    <property type="match status" value="1"/>
</dbReference>
<dbReference type="AlphaFoldDB" id="A0A9X1JSR9"/>
<accession>A0A9X1JSR9</accession>
<comment type="caution">
    <text evidence="3">The sequence shown here is derived from an EMBL/GenBank/DDBJ whole genome shotgun (WGS) entry which is preliminary data.</text>
</comment>
<dbReference type="Proteomes" id="UP001138894">
    <property type="component" value="Unassembled WGS sequence"/>
</dbReference>
<name>A0A9X1JSR9_9FLAO</name>
<keyword evidence="4" id="KW-1185">Reference proteome</keyword>
<feature type="domain" description="Secretion system C-terminal sorting" evidence="2">
    <location>
        <begin position="282"/>
        <end position="337"/>
    </location>
</feature>
<proteinExistence type="predicted"/>
<dbReference type="NCBIfam" id="TIGR04183">
    <property type="entry name" value="Por_Secre_tail"/>
    <property type="match status" value="1"/>
</dbReference>
<sequence length="338" mass="38674">MKKIEFPLTLVLSLTYLYTFGQVTLNADGPGNTYELITSVLAPGYNPIEVPDCNHSAFGRHIDEVFDAELNKNVFRFSIHTTPDNDRCINFDRQRNEIKSYDQSPDNLLGVEDEVVIYKWKFKLDADFQVSPNFTHLHQLKSVGGSLASMPMYTLTARKSNPDCIELRYAETDTQITLLQTDLTPFKGHWLNVTETITYGNSGTYTIIIKKESDDSILLNYSNNSIINWRPNAEFVRPKWGIYRSLNSANDLRDESVLYSDFSIEEVSDLSITEVNKNTISLYPNPVTDILNFKLNLNLTYDKIEIYNSQGKLVQDYDEDFTDTSIDISSFETGFYSI</sequence>
<organism evidence="3 4">
    <name type="scientific">Winogradskyella luteola</name>
    <dbReference type="NCBI Taxonomy" id="2828330"/>
    <lineage>
        <taxon>Bacteria</taxon>
        <taxon>Pseudomonadati</taxon>
        <taxon>Bacteroidota</taxon>
        <taxon>Flavobacteriia</taxon>
        <taxon>Flavobacteriales</taxon>
        <taxon>Flavobacteriaceae</taxon>
        <taxon>Winogradskyella</taxon>
    </lineage>
</organism>
<dbReference type="EMBL" id="JAGSPD010000009">
    <property type="protein sequence ID" value="MBV7269917.1"/>
    <property type="molecule type" value="Genomic_DNA"/>
</dbReference>
<gene>
    <name evidence="3" type="ORF">KCG49_12030</name>
</gene>
<dbReference type="InterPro" id="IPR026444">
    <property type="entry name" value="Secre_tail"/>
</dbReference>
<evidence type="ECO:0000259" key="2">
    <source>
        <dbReference type="Pfam" id="PF18962"/>
    </source>
</evidence>
<evidence type="ECO:0000256" key="1">
    <source>
        <dbReference type="ARBA" id="ARBA00022729"/>
    </source>
</evidence>
<keyword evidence="1" id="KW-0732">Signal</keyword>
<protein>
    <submittedName>
        <fullName evidence="3">T9SS type A sorting domain-containing protein</fullName>
    </submittedName>
</protein>
<evidence type="ECO:0000313" key="4">
    <source>
        <dbReference type="Proteomes" id="UP001138894"/>
    </source>
</evidence>